<keyword evidence="4" id="KW-0862">Zinc</keyword>
<dbReference type="Proteomes" id="UP000676336">
    <property type="component" value="Unassembled WGS sequence"/>
</dbReference>
<accession>A0A8S3AHT8</accession>
<comment type="subcellular location">
    <subcellularLocation>
        <location evidence="1">Nucleus</location>
    </subcellularLocation>
</comment>
<sequence>MSLLMIEEQLIQQLIKADKMNSRCPLQKSLIIKCGLPLNIVEHADFRDFLKDCHLKYEPVSSKKLKSAVIPSLKINVLKKIHETINNTYDLTLTIDVWSDRRCCSYLAITYHVIDEKMVPQAYLIDFTRFKSPHTGENILHSTEDVLNRFNIKEKVFKIITDNASSMVKAYKFGLFADEEHSVLEYQTDPTSSTNSPSDNYDDDIQLDNFEVIDVKYPDNVEDYQGLPTYRLSCFLHSLQLCVRDGIQNATQISKVLNKCRMLSKVSHKSNKMADLLDQLNESISKTNVTRWNSEYMLIKSILSIGENDLDSIVTLMENPFKFSNNDIMTLQEILDILESFFDISIKCQSE</sequence>
<dbReference type="InterPro" id="IPR012337">
    <property type="entry name" value="RNaseH-like_sf"/>
</dbReference>
<evidence type="ECO:0000256" key="2">
    <source>
        <dbReference type="ARBA" id="ARBA00022723"/>
    </source>
</evidence>
<reference evidence="6" key="1">
    <citation type="submission" date="2021-02" db="EMBL/GenBank/DDBJ databases">
        <authorList>
            <person name="Nowell W R."/>
        </authorList>
    </citation>
    <scope>NUCLEOTIDE SEQUENCE</scope>
</reference>
<dbReference type="GO" id="GO:0008270">
    <property type="term" value="F:zinc ion binding"/>
    <property type="evidence" value="ECO:0007669"/>
    <property type="project" value="UniProtKB-KW"/>
</dbReference>
<evidence type="ECO:0000256" key="1">
    <source>
        <dbReference type="ARBA" id="ARBA00004123"/>
    </source>
</evidence>
<organism evidence="6 7">
    <name type="scientific">Rotaria magnacalcarata</name>
    <dbReference type="NCBI Taxonomy" id="392030"/>
    <lineage>
        <taxon>Eukaryota</taxon>
        <taxon>Metazoa</taxon>
        <taxon>Spiralia</taxon>
        <taxon>Gnathifera</taxon>
        <taxon>Rotifera</taxon>
        <taxon>Eurotatoria</taxon>
        <taxon>Bdelloidea</taxon>
        <taxon>Philodinida</taxon>
        <taxon>Philodinidae</taxon>
        <taxon>Rotaria</taxon>
    </lineage>
</organism>
<dbReference type="GO" id="GO:0005634">
    <property type="term" value="C:nucleus"/>
    <property type="evidence" value="ECO:0007669"/>
    <property type="project" value="UniProtKB-SubCell"/>
</dbReference>
<comment type="caution">
    <text evidence="6">The sequence shown here is derived from an EMBL/GenBank/DDBJ whole genome shotgun (WGS) entry which is preliminary data.</text>
</comment>
<dbReference type="PANTHER" id="PTHR46481">
    <property type="entry name" value="ZINC FINGER BED DOMAIN-CONTAINING PROTEIN 4"/>
    <property type="match status" value="1"/>
</dbReference>
<protein>
    <submittedName>
        <fullName evidence="6">Uncharacterized protein</fullName>
    </submittedName>
</protein>
<evidence type="ECO:0000256" key="4">
    <source>
        <dbReference type="ARBA" id="ARBA00022833"/>
    </source>
</evidence>
<dbReference type="InterPro" id="IPR052035">
    <property type="entry name" value="ZnF_BED_domain_contain"/>
</dbReference>
<evidence type="ECO:0000256" key="5">
    <source>
        <dbReference type="ARBA" id="ARBA00023242"/>
    </source>
</evidence>
<keyword evidence="2" id="KW-0479">Metal-binding</keyword>
<evidence type="ECO:0000313" key="7">
    <source>
        <dbReference type="Proteomes" id="UP000676336"/>
    </source>
</evidence>
<dbReference type="PANTHER" id="PTHR46481:SF10">
    <property type="entry name" value="ZINC FINGER BED DOMAIN-CONTAINING PROTEIN 39"/>
    <property type="match status" value="1"/>
</dbReference>
<dbReference type="SUPFAM" id="SSF53098">
    <property type="entry name" value="Ribonuclease H-like"/>
    <property type="match status" value="1"/>
</dbReference>
<dbReference type="AlphaFoldDB" id="A0A8S3AHT8"/>
<evidence type="ECO:0000256" key="3">
    <source>
        <dbReference type="ARBA" id="ARBA00022771"/>
    </source>
</evidence>
<keyword evidence="3" id="KW-0863">Zinc-finger</keyword>
<name>A0A8S3AHT8_9BILA</name>
<feature type="non-terminal residue" evidence="6">
    <location>
        <position position="351"/>
    </location>
</feature>
<keyword evidence="5" id="KW-0539">Nucleus</keyword>
<gene>
    <name evidence="6" type="ORF">SMN809_LOCUS43363</name>
</gene>
<dbReference type="EMBL" id="CAJOBI010127678">
    <property type="protein sequence ID" value="CAF4709103.1"/>
    <property type="molecule type" value="Genomic_DNA"/>
</dbReference>
<evidence type="ECO:0000313" key="6">
    <source>
        <dbReference type="EMBL" id="CAF4709103.1"/>
    </source>
</evidence>
<proteinExistence type="predicted"/>